<dbReference type="RefSeq" id="WP_243068315.1">
    <property type="nucleotide sequence ID" value="NZ_JAIVFK010000001.1"/>
</dbReference>
<gene>
    <name evidence="3" type="ORF">K2U94_16890</name>
</gene>
<dbReference type="SUPFAM" id="SSF81273">
    <property type="entry name" value="H-NS histone-like proteins"/>
    <property type="match status" value="1"/>
</dbReference>
<evidence type="ECO:0000313" key="4">
    <source>
        <dbReference type="Proteomes" id="UP001139104"/>
    </source>
</evidence>
<sequence>MVGNKVDFNSMTVDELWSLHEEVSAILSARILEEKRELEKRLAILSRGADMVVNGTPPRFAPEAKPRRKYPKVVPQYRNPETFETWSGRGKRPRWVVLAMASGHDIEDFRIKDPGDLKFNPASPAPPDGSIERSA</sequence>
<protein>
    <submittedName>
        <fullName evidence="3">H-NS histone family protein</fullName>
    </submittedName>
</protein>
<evidence type="ECO:0000313" key="3">
    <source>
        <dbReference type="EMBL" id="MCI4684419.1"/>
    </source>
</evidence>
<dbReference type="Pfam" id="PF00816">
    <property type="entry name" value="Histone_HNS"/>
    <property type="match status" value="1"/>
</dbReference>
<dbReference type="Gene3D" id="4.10.430.10">
    <property type="entry name" value="Histone-like protein H-NS, C-terminal domain"/>
    <property type="match status" value="1"/>
</dbReference>
<name>A0ABS9Z9Q1_9HYPH</name>
<keyword evidence="4" id="KW-1185">Reference proteome</keyword>
<proteinExistence type="predicted"/>
<feature type="region of interest" description="Disordered" evidence="1">
    <location>
        <begin position="109"/>
        <end position="135"/>
    </location>
</feature>
<reference evidence="3" key="1">
    <citation type="journal article" date="2022" name="ISME J.">
        <title>Identification of active gaseous-alkane degraders at natural gas seeps.</title>
        <authorList>
            <person name="Farhan Ul Haque M."/>
            <person name="Hernandez M."/>
            <person name="Crombie A.T."/>
            <person name="Murrell J.C."/>
        </authorList>
    </citation>
    <scope>NUCLEOTIDE SEQUENCE</scope>
    <source>
        <strain evidence="3">PC2</strain>
    </source>
</reference>
<comment type="caution">
    <text evidence="3">The sequence shown here is derived from an EMBL/GenBank/DDBJ whole genome shotgun (WGS) entry which is preliminary data.</text>
</comment>
<dbReference type="Proteomes" id="UP001139104">
    <property type="component" value="Unassembled WGS sequence"/>
</dbReference>
<dbReference type="SMART" id="SM00528">
    <property type="entry name" value="HNS"/>
    <property type="match status" value="1"/>
</dbReference>
<accession>A0ABS9Z9Q1</accession>
<feature type="domain" description="DNA-binding protein H-NS-like C-terminal" evidence="2">
    <location>
        <begin position="64"/>
        <end position="111"/>
    </location>
</feature>
<dbReference type="EMBL" id="JAIVFP010000001">
    <property type="protein sequence ID" value="MCI4684419.1"/>
    <property type="molecule type" value="Genomic_DNA"/>
</dbReference>
<evidence type="ECO:0000259" key="2">
    <source>
        <dbReference type="SMART" id="SM00528"/>
    </source>
</evidence>
<organism evidence="3 4">
    <name type="scientific">Candidatus Rhodoblastus alkanivorans</name>
    <dbReference type="NCBI Taxonomy" id="2954117"/>
    <lineage>
        <taxon>Bacteria</taxon>
        <taxon>Pseudomonadati</taxon>
        <taxon>Pseudomonadota</taxon>
        <taxon>Alphaproteobacteria</taxon>
        <taxon>Hyphomicrobiales</taxon>
        <taxon>Rhodoblastaceae</taxon>
        <taxon>Rhodoblastus</taxon>
    </lineage>
</organism>
<evidence type="ECO:0000256" key="1">
    <source>
        <dbReference type="SAM" id="MobiDB-lite"/>
    </source>
</evidence>
<dbReference type="InterPro" id="IPR037150">
    <property type="entry name" value="H-NS_C_dom_sf"/>
</dbReference>
<dbReference type="InterPro" id="IPR027444">
    <property type="entry name" value="H-NS_C_dom"/>
</dbReference>